<name>A0A392SEF9_9FABA</name>
<dbReference type="Proteomes" id="UP000265520">
    <property type="component" value="Unassembled WGS sequence"/>
</dbReference>
<evidence type="ECO:0000313" key="2">
    <source>
        <dbReference type="Proteomes" id="UP000265520"/>
    </source>
</evidence>
<reference evidence="1 2" key="1">
    <citation type="journal article" date="2018" name="Front. Plant Sci.">
        <title>Red Clover (Trifolium pratense) and Zigzag Clover (T. medium) - A Picture of Genomic Similarities and Differences.</title>
        <authorList>
            <person name="Dluhosova J."/>
            <person name="Istvanek J."/>
            <person name="Nedelnik J."/>
            <person name="Repkova J."/>
        </authorList>
    </citation>
    <scope>NUCLEOTIDE SEQUENCE [LARGE SCALE GENOMIC DNA]</scope>
    <source>
        <strain evidence="2">cv. 10/8</strain>
        <tissue evidence="1">Leaf</tissue>
    </source>
</reference>
<evidence type="ECO:0000313" key="1">
    <source>
        <dbReference type="EMBL" id="MCI47039.1"/>
    </source>
</evidence>
<protein>
    <recommendedName>
        <fullName evidence="3">Chromo domain-containing protein</fullName>
    </recommendedName>
</protein>
<dbReference type="EMBL" id="LXQA010366382">
    <property type="protein sequence ID" value="MCI47039.1"/>
    <property type="molecule type" value="Genomic_DNA"/>
</dbReference>
<dbReference type="InterPro" id="IPR016197">
    <property type="entry name" value="Chromo-like_dom_sf"/>
</dbReference>
<comment type="caution">
    <text evidence="1">The sequence shown here is derived from an EMBL/GenBank/DDBJ whole genome shotgun (WGS) entry which is preliminary data.</text>
</comment>
<feature type="non-terminal residue" evidence="1">
    <location>
        <position position="105"/>
    </location>
</feature>
<organism evidence="1 2">
    <name type="scientific">Trifolium medium</name>
    <dbReference type="NCBI Taxonomy" id="97028"/>
    <lineage>
        <taxon>Eukaryota</taxon>
        <taxon>Viridiplantae</taxon>
        <taxon>Streptophyta</taxon>
        <taxon>Embryophyta</taxon>
        <taxon>Tracheophyta</taxon>
        <taxon>Spermatophyta</taxon>
        <taxon>Magnoliopsida</taxon>
        <taxon>eudicotyledons</taxon>
        <taxon>Gunneridae</taxon>
        <taxon>Pentapetalae</taxon>
        <taxon>rosids</taxon>
        <taxon>fabids</taxon>
        <taxon>Fabales</taxon>
        <taxon>Fabaceae</taxon>
        <taxon>Papilionoideae</taxon>
        <taxon>50 kb inversion clade</taxon>
        <taxon>NPAAA clade</taxon>
        <taxon>Hologalegina</taxon>
        <taxon>IRL clade</taxon>
        <taxon>Trifolieae</taxon>
        <taxon>Trifolium</taxon>
    </lineage>
</organism>
<keyword evidence="2" id="KW-1185">Reference proteome</keyword>
<proteinExistence type="predicted"/>
<evidence type="ECO:0008006" key="3">
    <source>
        <dbReference type="Google" id="ProtNLM"/>
    </source>
</evidence>
<accession>A0A392SEF9</accession>
<dbReference type="AlphaFoldDB" id="A0A392SEF9"/>
<dbReference type="SUPFAM" id="SSF54160">
    <property type="entry name" value="Chromo domain-like"/>
    <property type="match status" value="1"/>
</dbReference>
<sequence length="105" mass="11681">MVFHASQLKPFHGDTDELPHFPSDSTAIPISAAVVASKSATDAPTQILVQWSNAYPEDATWESLPDMMATFPKLHLEDKVFSDANDDVMYQEEEQIANEEDIDAQ</sequence>